<gene>
    <name evidence="2" type="ORF">FB4_0474</name>
</gene>
<dbReference type="AlphaFoldDB" id="I9LEQ9"/>
<proteinExistence type="predicted"/>
<reference evidence="2 3" key="1">
    <citation type="journal article" date="2012" name="J. Bacteriol.">
        <title>Draft Genome Sequences for Two Metal-Reducing Pelosinus fermentans Strains Isolated from a Cr(VI)-Contaminated Site and for Type Strain R7.</title>
        <authorList>
            <person name="Brown S.D."/>
            <person name="Podar M."/>
            <person name="Klingeman D.M."/>
            <person name="Johnson C.M."/>
            <person name="Yang Z.K."/>
            <person name="Utturkar S.M."/>
            <person name="Land M.L."/>
            <person name="Mosher J.J."/>
            <person name="Hurt R.A.Jr."/>
            <person name="Phelps T.J."/>
            <person name="Palumbo A.V."/>
            <person name="Arkin A.P."/>
            <person name="Hazen T.C."/>
            <person name="Elias D.A."/>
        </authorList>
    </citation>
    <scope>NUCLEOTIDE SEQUENCE [LARGE SCALE GENOMIC DNA]</scope>
    <source>
        <strain evidence="2 3">B4</strain>
    </source>
</reference>
<feature type="transmembrane region" description="Helical" evidence="1">
    <location>
        <begin position="106"/>
        <end position="127"/>
    </location>
</feature>
<dbReference type="EMBL" id="AKVJ01000022">
    <property type="protein sequence ID" value="EIW18949.1"/>
    <property type="molecule type" value="Genomic_DNA"/>
</dbReference>
<sequence>MKYFQVVRNLHLWLGLALTLFLLTEAVTGLILSEPTLIGAGKTAHVQHSHISTEERKIPANMNQNFTAEDSRKAEEHAKQISGDVSSLVFIKQLHQGIINSQNFRWIVNVLAIGIIILTLTGLYLSIPLVKAQFKNKT</sequence>
<keyword evidence="1" id="KW-1133">Transmembrane helix</keyword>
<dbReference type="OrthoDB" id="1684693at2"/>
<evidence type="ECO:0000256" key="1">
    <source>
        <dbReference type="SAM" id="Phobius"/>
    </source>
</evidence>
<keyword evidence="1" id="KW-0812">Transmembrane</keyword>
<evidence type="ECO:0000313" key="3">
    <source>
        <dbReference type="Proteomes" id="UP000004324"/>
    </source>
</evidence>
<dbReference type="Proteomes" id="UP000004324">
    <property type="component" value="Unassembled WGS sequence"/>
</dbReference>
<keyword evidence="3" id="KW-1185">Reference proteome</keyword>
<feature type="transmembrane region" description="Helical" evidence="1">
    <location>
        <begin position="12"/>
        <end position="32"/>
    </location>
</feature>
<accession>I9LEQ9</accession>
<dbReference type="InterPro" id="IPR005625">
    <property type="entry name" value="PepSY-ass_TM"/>
</dbReference>
<name>I9LEQ9_9FIRM</name>
<dbReference type="RefSeq" id="WP_007933441.1">
    <property type="nucleotide sequence ID" value="NZ_AKVJ01000022.1"/>
</dbReference>
<keyword evidence="1" id="KW-0472">Membrane</keyword>
<dbReference type="PATRIC" id="fig|1149862.3.peg.1898"/>
<protein>
    <submittedName>
        <fullName evidence="2">PepSY-associated TM helix domain protein</fullName>
    </submittedName>
</protein>
<organism evidence="2 3">
    <name type="scientific">Pelosinus fermentans B4</name>
    <dbReference type="NCBI Taxonomy" id="1149862"/>
    <lineage>
        <taxon>Bacteria</taxon>
        <taxon>Bacillati</taxon>
        <taxon>Bacillota</taxon>
        <taxon>Negativicutes</taxon>
        <taxon>Selenomonadales</taxon>
        <taxon>Sporomusaceae</taxon>
        <taxon>Pelosinus</taxon>
    </lineage>
</organism>
<dbReference type="Pfam" id="PF03929">
    <property type="entry name" value="PepSY_TM"/>
    <property type="match status" value="1"/>
</dbReference>
<evidence type="ECO:0000313" key="2">
    <source>
        <dbReference type="EMBL" id="EIW18949.1"/>
    </source>
</evidence>
<comment type="caution">
    <text evidence="2">The sequence shown here is derived from an EMBL/GenBank/DDBJ whole genome shotgun (WGS) entry which is preliminary data.</text>
</comment>